<dbReference type="SUPFAM" id="SSF117281">
    <property type="entry name" value="Kelch motif"/>
    <property type="match status" value="1"/>
</dbReference>
<evidence type="ECO:0000256" key="2">
    <source>
        <dbReference type="ARBA" id="ARBA00022786"/>
    </source>
</evidence>
<evidence type="ECO:0000256" key="3">
    <source>
        <dbReference type="SAM" id="MobiDB-lite"/>
    </source>
</evidence>
<reference evidence="4" key="3">
    <citation type="submission" date="2025-09" db="UniProtKB">
        <authorList>
            <consortium name="Ensembl"/>
        </authorList>
    </citation>
    <scope>IDENTIFICATION</scope>
</reference>
<dbReference type="Ensembl" id="ENSMUNT00000031854.1">
    <property type="protein sequence ID" value="ENSMUNP00000024225.1"/>
    <property type="gene ID" value="ENSMUNG00000017809.1"/>
</dbReference>
<sequence>MTCCRLPCSGLPSTQKGRTRLTRFWITFIFPLIPKSDLLHRVKPAVCSLLPKEANCEGFIEEAVHYHNITAQPVLQNKRTALRTCEERLLFGGGEVSECCLELSDDTCFLDTRKEQWVAEIPLPARQSHHCVALLGSFIFIAGGSFSRDSGGDAASNLLYRLQGAEEERSREPAAAEAALESGPGDQVAAGAGLETRRERLPVEELGPVEEWKEAAAEQREQAAEEPSPATKPSSATAESIPQKLPAEPQHDAGDHAAFPSKAEEEDLDLGKEKLVVGELASTAATSAPVTAASFESSEGFEWPLGTLGTCLLIVMGIGMLAHTQCVLPTTILSDLKS</sequence>
<organism evidence="4 5">
    <name type="scientific">Melopsittacus undulatus</name>
    <name type="common">Budgerigar</name>
    <name type="synonym">Psittacus undulatus</name>
    <dbReference type="NCBI Taxonomy" id="13146"/>
    <lineage>
        <taxon>Eukaryota</taxon>
        <taxon>Metazoa</taxon>
        <taxon>Chordata</taxon>
        <taxon>Craniata</taxon>
        <taxon>Vertebrata</taxon>
        <taxon>Euteleostomi</taxon>
        <taxon>Archelosauria</taxon>
        <taxon>Archosauria</taxon>
        <taxon>Dinosauria</taxon>
        <taxon>Saurischia</taxon>
        <taxon>Theropoda</taxon>
        <taxon>Coelurosauria</taxon>
        <taxon>Aves</taxon>
        <taxon>Neognathae</taxon>
        <taxon>Neoaves</taxon>
        <taxon>Telluraves</taxon>
        <taxon>Australaves</taxon>
        <taxon>Psittaciformes</taxon>
        <taxon>Psittaculidae</taxon>
        <taxon>Melopsittacus</taxon>
    </lineage>
</organism>
<protein>
    <submittedName>
        <fullName evidence="4">Uncharacterized protein</fullName>
    </submittedName>
</protein>
<comment type="pathway">
    <text evidence="1">Protein modification; protein ubiquitination.</text>
</comment>
<reference evidence="4" key="2">
    <citation type="submission" date="2025-08" db="UniProtKB">
        <authorList>
            <consortium name="Ensembl"/>
        </authorList>
    </citation>
    <scope>IDENTIFICATION</scope>
</reference>
<dbReference type="Gene3D" id="2.120.10.80">
    <property type="entry name" value="Kelch-type beta propeller"/>
    <property type="match status" value="1"/>
</dbReference>
<keyword evidence="2" id="KW-0833">Ubl conjugation pathway</keyword>
<feature type="region of interest" description="Disordered" evidence="3">
    <location>
        <begin position="169"/>
        <end position="256"/>
    </location>
</feature>
<dbReference type="GO" id="GO:0097602">
    <property type="term" value="F:cullin family protein binding"/>
    <property type="evidence" value="ECO:0007669"/>
    <property type="project" value="TreeGrafter"/>
</dbReference>
<reference evidence="4" key="1">
    <citation type="submission" date="2020-03" db="EMBL/GenBank/DDBJ databases">
        <title>Melopsittacus undulatus (budgerigar) genome, bMelUnd1, maternal haplotype with Z.</title>
        <authorList>
            <person name="Gedman G."/>
            <person name="Mountcastle J."/>
            <person name="Haase B."/>
            <person name="Formenti G."/>
            <person name="Wright T."/>
            <person name="Apodaca J."/>
            <person name="Pelan S."/>
            <person name="Chow W."/>
            <person name="Rhie A."/>
            <person name="Howe K."/>
            <person name="Fedrigo O."/>
            <person name="Jarvis E.D."/>
        </authorList>
    </citation>
    <scope>NUCLEOTIDE SEQUENCE [LARGE SCALE GENOMIC DNA]</scope>
</reference>
<dbReference type="AlphaFoldDB" id="A0A8V5GU18"/>
<dbReference type="Proteomes" id="UP000694405">
    <property type="component" value="Unassembled WGS sequence"/>
</dbReference>
<evidence type="ECO:0000256" key="1">
    <source>
        <dbReference type="ARBA" id="ARBA00004906"/>
    </source>
</evidence>
<feature type="compositionally biased region" description="Basic and acidic residues" evidence="3">
    <location>
        <begin position="210"/>
        <end position="223"/>
    </location>
</feature>
<dbReference type="InterPro" id="IPR015915">
    <property type="entry name" value="Kelch-typ_b-propeller"/>
</dbReference>
<dbReference type="PANTHER" id="PTHR45632">
    <property type="entry name" value="LD33804P"/>
    <property type="match status" value="1"/>
</dbReference>
<evidence type="ECO:0000313" key="5">
    <source>
        <dbReference type="Proteomes" id="UP000694405"/>
    </source>
</evidence>
<dbReference type="PANTHER" id="PTHR45632:SF4">
    <property type="entry name" value="KELCH-LIKE PROTEIN 36"/>
    <property type="match status" value="1"/>
</dbReference>
<evidence type="ECO:0000313" key="4">
    <source>
        <dbReference type="Ensembl" id="ENSMUNP00000024225.1"/>
    </source>
</evidence>
<proteinExistence type="predicted"/>
<feature type="compositionally biased region" description="Polar residues" evidence="3">
    <location>
        <begin position="231"/>
        <end position="240"/>
    </location>
</feature>
<name>A0A8V5GU18_MELUD</name>
<accession>A0A8V5GU18</accession>
<keyword evidence="5" id="KW-1185">Reference proteome</keyword>
<feature type="compositionally biased region" description="Low complexity" evidence="3">
    <location>
        <begin position="175"/>
        <end position="184"/>
    </location>
</feature>